<dbReference type="Gramene" id="OQU89993">
    <property type="protein sequence ID" value="OQU89993"/>
    <property type="gene ID" value="SORBI_3002G313850"/>
</dbReference>
<reference evidence="2" key="2">
    <citation type="journal article" date="2018" name="Plant J.">
        <title>The Sorghum bicolor reference genome: improved assembly, gene annotations, a transcriptome atlas, and signatures of genome organization.</title>
        <authorList>
            <person name="McCormick R.F."/>
            <person name="Truong S.K."/>
            <person name="Sreedasyam A."/>
            <person name="Jenkins J."/>
            <person name="Shu S."/>
            <person name="Sims D."/>
            <person name="Kennedy M."/>
            <person name="Amirebrahimi M."/>
            <person name="Weers B.D."/>
            <person name="McKinley B."/>
            <person name="Mattison A."/>
            <person name="Morishige D.T."/>
            <person name="Grimwood J."/>
            <person name="Schmutz J."/>
            <person name="Mullet J.E."/>
        </authorList>
    </citation>
    <scope>NUCLEOTIDE SEQUENCE [LARGE SCALE GENOMIC DNA]</scope>
    <source>
        <strain evidence="2">cv. BTx623</strain>
    </source>
</reference>
<reference evidence="1 2" key="1">
    <citation type="journal article" date="2009" name="Nature">
        <title>The Sorghum bicolor genome and the diversification of grasses.</title>
        <authorList>
            <person name="Paterson A.H."/>
            <person name="Bowers J.E."/>
            <person name="Bruggmann R."/>
            <person name="Dubchak I."/>
            <person name="Grimwood J."/>
            <person name="Gundlach H."/>
            <person name="Haberer G."/>
            <person name="Hellsten U."/>
            <person name="Mitros T."/>
            <person name="Poliakov A."/>
            <person name="Schmutz J."/>
            <person name="Spannagl M."/>
            <person name="Tang H."/>
            <person name="Wang X."/>
            <person name="Wicker T."/>
            <person name="Bharti A.K."/>
            <person name="Chapman J."/>
            <person name="Feltus F.A."/>
            <person name="Gowik U."/>
            <person name="Grigoriev I.V."/>
            <person name="Lyons E."/>
            <person name="Maher C.A."/>
            <person name="Martis M."/>
            <person name="Narechania A."/>
            <person name="Otillar R.P."/>
            <person name="Penning B.W."/>
            <person name="Salamov A.A."/>
            <person name="Wang Y."/>
            <person name="Zhang L."/>
            <person name="Carpita N.C."/>
            <person name="Freeling M."/>
            <person name="Gingle A.R."/>
            <person name="Hash C.T."/>
            <person name="Keller B."/>
            <person name="Klein P."/>
            <person name="Kresovich S."/>
            <person name="McCann M.C."/>
            <person name="Ming R."/>
            <person name="Peterson D.G."/>
            <person name="Mehboob-ur-Rahman"/>
            <person name="Ware D."/>
            <person name="Westhoff P."/>
            <person name="Mayer K.F."/>
            <person name="Messing J."/>
            <person name="Rokhsar D.S."/>
        </authorList>
    </citation>
    <scope>NUCLEOTIDE SEQUENCE [LARGE SCALE GENOMIC DNA]</scope>
    <source>
        <strain evidence="2">cv. BTx623</strain>
    </source>
</reference>
<name>A0A1W0W6L9_SORBI</name>
<sequence>MDRRFTSTKHLPNVSSKLLIAALWCVTSTVICTRTYAQRGTGIGYDPEAHKARAACDAGKATKEAAAEGKKRLLGDAFVTAATGE</sequence>
<accession>A0A1W0W6L9</accession>
<gene>
    <name evidence="1" type="ORF">SORBI_3002G313850</name>
</gene>
<dbReference type="AlphaFoldDB" id="A0A1W0W6L9"/>
<evidence type="ECO:0000313" key="2">
    <source>
        <dbReference type="Proteomes" id="UP000000768"/>
    </source>
</evidence>
<dbReference type="InParanoid" id="A0A1W0W6L9"/>
<dbReference type="EMBL" id="CM000761">
    <property type="protein sequence ID" value="OQU89993.1"/>
    <property type="molecule type" value="Genomic_DNA"/>
</dbReference>
<protein>
    <submittedName>
        <fullName evidence="1">Uncharacterized protein</fullName>
    </submittedName>
</protein>
<keyword evidence="2" id="KW-1185">Reference proteome</keyword>
<evidence type="ECO:0000313" key="1">
    <source>
        <dbReference type="EMBL" id="OQU89993.1"/>
    </source>
</evidence>
<organism evidence="1 2">
    <name type="scientific">Sorghum bicolor</name>
    <name type="common">Sorghum</name>
    <name type="synonym">Sorghum vulgare</name>
    <dbReference type="NCBI Taxonomy" id="4558"/>
    <lineage>
        <taxon>Eukaryota</taxon>
        <taxon>Viridiplantae</taxon>
        <taxon>Streptophyta</taxon>
        <taxon>Embryophyta</taxon>
        <taxon>Tracheophyta</taxon>
        <taxon>Spermatophyta</taxon>
        <taxon>Magnoliopsida</taxon>
        <taxon>Liliopsida</taxon>
        <taxon>Poales</taxon>
        <taxon>Poaceae</taxon>
        <taxon>PACMAD clade</taxon>
        <taxon>Panicoideae</taxon>
        <taxon>Andropogonodae</taxon>
        <taxon>Andropogoneae</taxon>
        <taxon>Sorghinae</taxon>
        <taxon>Sorghum</taxon>
    </lineage>
</organism>
<proteinExistence type="predicted"/>
<dbReference type="Proteomes" id="UP000000768">
    <property type="component" value="Chromosome 2"/>
</dbReference>